<reference evidence="2 3" key="1">
    <citation type="submission" date="2015-09" db="EMBL/GenBank/DDBJ databases">
        <authorList>
            <consortium name="Swine Surveillance"/>
        </authorList>
    </citation>
    <scope>NUCLEOTIDE SEQUENCE [LARGE SCALE GENOMIC DNA]</scope>
    <source>
        <strain evidence="2 3">CECT 7557</strain>
    </source>
</reference>
<evidence type="ECO:0000313" key="3">
    <source>
        <dbReference type="Proteomes" id="UP000052022"/>
    </source>
</evidence>
<evidence type="ECO:0000313" key="2">
    <source>
        <dbReference type="EMBL" id="CUH78176.1"/>
    </source>
</evidence>
<evidence type="ECO:0000256" key="1">
    <source>
        <dbReference type="SAM" id="SignalP"/>
    </source>
</evidence>
<dbReference type="AlphaFoldDB" id="A0A0P1G9P8"/>
<dbReference type="STRING" id="928856.SAMN04488049_1288"/>
<name>A0A0P1G9P8_9RHOB</name>
<feature type="chain" id="PRO_5006063204" evidence="1">
    <location>
        <begin position="24"/>
        <end position="216"/>
    </location>
</feature>
<dbReference type="RefSeq" id="WP_058289840.1">
    <property type="nucleotide sequence ID" value="NZ_CYSD01000027.1"/>
</dbReference>
<gene>
    <name evidence="2" type="ORF">TRM7557_01756</name>
</gene>
<dbReference type="OrthoDB" id="9983617at2"/>
<sequence length="216" mass="23207">MIRPFVLTLAASAIALVAAFLWHTPTTQTPFDVSLSTAAHDGWPVLAKINGNGKALPLEIVQGGAQIVPPGSARVYSTTLPPLDGGLSFDIAWQELRTGRQYETQFILPPEQLPHLHADDLPLYFTFGAHGAFSVFAPSAARMAFNTRIQTSAARPTAQDYPQVLSLCAARTQDAVPDGDPVAALATNFDVFLNTEVYEGNKTRPPPQSACPDPNR</sequence>
<protein>
    <submittedName>
        <fullName evidence="2">Uncharacterized protein</fullName>
    </submittedName>
</protein>
<keyword evidence="1" id="KW-0732">Signal</keyword>
<keyword evidence="3" id="KW-1185">Reference proteome</keyword>
<accession>A0A0P1G9P8</accession>
<organism evidence="2 3">
    <name type="scientific">Tritonibacter multivorans</name>
    <dbReference type="NCBI Taxonomy" id="928856"/>
    <lineage>
        <taxon>Bacteria</taxon>
        <taxon>Pseudomonadati</taxon>
        <taxon>Pseudomonadota</taxon>
        <taxon>Alphaproteobacteria</taxon>
        <taxon>Rhodobacterales</taxon>
        <taxon>Paracoccaceae</taxon>
        <taxon>Tritonibacter</taxon>
    </lineage>
</organism>
<proteinExistence type="predicted"/>
<feature type="signal peptide" evidence="1">
    <location>
        <begin position="1"/>
        <end position="23"/>
    </location>
</feature>
<dbReference type="EMBL" id="CYSD01000027">
    <property type="protein sequence ID" value="CUH78176.1"/>
    <property type="molecule type" value="Genomic_DNA"/>
</dbReference>
<dbReference type="Proteomes" id="UP000052022">
    <property type="component" value="Unassembled WGS sequence"/>
</dbReference>